<dbReference type="AlphaFoldDB" id="A0A1I7NQ10"/>
<dbReference type="PRINTS" id="PR00834">
    <property type="entry name" value="PROTEASES2C"/>
</dbReference>
<evidence type="ECO:0000313" key="5">
    <source>
        <dbReference type="Proteomes" id="UP000199423"/>
    </source>
</evidence>
<evidence type="ECO:0000256" key="2">
    <source>
        <dbReference type="ARBA" id="ARBA00022801"/>
    </source>
</evidence>
<dbReference type="Pfam" id="PF13365">
    <property type="entry name" value="Trypsin_2"/>
    <property type="match status" value="1"/>
</dbReference>
<dbReference type="InterPro" id="IPR001940">
    <property type="entry name" value="Peptidase_S1C"/>
</dbReference>
<dbReference type="InterPro" id="IPR009003">
    <property type="entry name" value="Peptidase_S1_PA"/>
</dbReference>
<accession>A0A1I7NQ10</accession>
<reference evidence="5" key="1">
    <citation type="submission" date="2016-10" db="EMBL/GenBank/DDBJ databases">
        <authorList>
            <person name="Varghese N."/>
            <person name="Submissions S."/>
        </authorList>
    </citation>
    <scope>NUCLEOTIDE SEQUENCE [LARGE SCALE GENOMIC DNA]</scope>
    <source>
        <strain evidence="5">DSM 1565</strain>
    </source>
</reference>
<dbReference type="Gene3D" id="2.40.10.120">
    <property type="match status" value="1"/>
</dbReference>
<name>A0A1I7NQ10_9HYPH</name>
<keyword evidence="5" id="KW-1185">Reference proteome</keyword>
<evidence type="ECO:0000259" key="3">
    <source>
        <dbReference type="PROSITE" id="PS50106"/>
    </source>
</evidence>
<dbReference type="GO" id="GO:0004252">
    <property type="term" value="F:serine-type endopeptidase activity"/>
    <property type="evidence" value="ECO:0007669"/>
    <property type="project" value="InterPro"/>
</dbReference>
<dbReference type="InterPro" id="IPR051201">
    <property type="entry name" value="Chloro_Bact_Ser_Proteases"/>
</dbReference>
<dbReference type="Pfam" id="PF17820">
    <property type="entry name" value="PDZ_6"/>
    <property type="match status" value="1"/>
</dbReference>
<dbReference type="PROSITE" id="PS50106">
    <property type="entry name" value="PDZ"/>
    <property type="match status" value="1"/>
</dbReference>
<keyword evidence="1 4" id="KW-0645">Protease</keyword>
<keyword evidence="2" id="KW-0378">Hydrolase</keyword>
<evidence type="ECO:0000256" key="1">
    <source>
        <dbReference type="ARBA" id="ARBA00022670"/>
    </source>
</evidence>
<dbReference type="Proteomes" id="UP000199423">
    <property type="component" value="Unassembled WGS sequence"/>
</dbReference>
<dbReference type="Gene3D" id="2.30.42.10">
    <property type="match status" value="1"/>
</dbReference>
<feature type="domain" description="PDZ" evidence="3">
    <location>
        <begin position="271"/>
        <end position="323"/>
    </location>
</feature>
<dbReference type="STRING" id="51670.SAMN04488557_2738"/>
<dbReference type="InterPro" id="IPR041489">
    <property type="entry name" value="PDZ_6"/>
</dbReference>
<dbReference type="InterPro" id="IPR036034">
    <property type="entry name" value="PDZ_sf"/>
</dbReference>
<proteinExistence type="predicted"/>
<protein>
    <submittedName>
        <fullName evidence="4">Serine protease, S1-C subfamily, contains C-terminal PDZ domain</fullName>
    </submittedName>
</protein>
<dbReference type="SMART" id="SM00228">
    <property type="entry name" value="PDZ"/>
    <property type="match status" value="1"/>
</dbReference>
<dbReference type="SUPFAM" id="SSF50494">
    <property type="entry name" value="Trypsin-like serine proteases"/>
    <property type="match status" value="1"/>
</dbReference>
<sequence length="360" mass="37551">MDVRLVAICSRLHFLGCIMEHSFFRVLDDTEIETGIERGGARHNGVQRDDVALMDAYSNAVVDVVDTVSPAVVHVQVRSSRGGRTGQGSGSGVVVSPDGLVLTNNHVIDGAQSITLAQGDGQRFGARLVGRDPDTDIAVLRAETTERLKFARLADSKKLRPGQIAIAIGNPLGFQSTVTAGIISAVGRSLRAENGRLIDDVIQTDAALNPGNSGGPLVNSSGHVIGINTATIMGAQGLCFAVASNTAEYVLTQILSHGRVRRGVMGIVAEHVVLPQRIRHALGLTQAGAIGIRSVQNNGPAEAAGLMAGDILIAVDGVAIAGVDDVARLLDAGRIGQKAIVTVLRAGEKLEFPIVPEERG</sequence>
<dbReference type="EMBL" id="FPCH01000003">
    <property type="protein sequence ID" value="SFV36756.1"/>
    <property type="molecule type" value="Genomic_DNA"/>
</dbReference>
<organism evidence="4 5">
    <name type="scientific">Hyphomicrobium facile</name>
    <dbReference type="NCBI Taxonomy" id="51670"/>
    <lineage>
        <taxon>Bacteria</taxon>
        <taxon>Pseudomonadati</taxon>
        <taxon>Pseudomonadota</taxon>
        <taxon>Alphaproteobacteria</taxon>
        <taxon>Hyphomicrobiales</taxon>
        <taxon>Hyphomicrobiaceae</taxon>
        <taxon>Hyphomicrobium</taxon>
    </lineage>
</organism>
<dbReference type="PANTHER" id="PTHR43343">
    <property type="entry name" value="PEPTIDASE S12"/>
    <property type="match status" value="1"/>
</dbReference>
<evidence type="ECO:0000313" key="4">
    <source>
        <dbReference type="EMBL" id="SFV36756.1"/>
    </source>
</evidence>
<dbReference type="GO" id="GO:0006508">
    <property type="term" value="P:proteolysis"/>
    <property type="evidence" value="ECO:0007669"/>
    <property type="project" value="UniProtKB-KW"/>
</dbReference>
<dbReference type="PANTHER" id="PTHR43343:SF3">
    <property type="entry name" value="PROTEASE DO-LIKE 8, CHLOROPLASTIC"/>
    <property type="match status" value="1"/>
</dbReference>
<dbReference type="SUPFAM" id="SSF50156">
    <property type="entry name" value="PDZ domain-like"/>
    <property type="match status" value="1"/>
</dbReference>
<dbReference type="InterPro" id="IPR001478">
    <property type="entry name" value="PDZ"/>
</dbReference>
<gene>
    <name evidence="4" type="ORF">SAMN04488557_2738</name>
</gene>